<evidence type="ECO:0000256" key="1">
    <source>
        <dbReference type="ARBA" id="ARBA00009792"/>
    </source>
</evidence>
<dbReference type="GO" id="GO:0030246">
    <property type="term" value="F:carbohydrate binding"/>
    <property type="evidence" value="ECO:0007669"/>
    <property type="project" value="InterPro"/>
</dbReference>
<dbReference type="PANTHER" id="PTHR46017">
    <property type="entry name" value="ALPHA-MANNOSIDASE 2C1"/>
    <property type="match status" value="1"/>
</dbReference>
<feature type="region of interest" description="Disordered" evidence="5">
    <location>
        <begin position="1"/>
        <end position="30"/>
    </location>
</feature>
<dbReference type="InterPro" id="IPR027291">
    <property type="entry name" value="Glyco_hydro_38_N_sf"/>
</dbReference>
<dbReference type="SUPFAM" id="SSF74650">
    <property type="entry name" value="Galactose mutarotase-like"/>
    <property type="match status" value="1"/>
</dbReference>
<dbReference type="InterPro" id="IPR011330">
    <property type="entry name" value="Glyco_hydro/deAcase_b/a-brl"/>
</dbReference>
<dbReference type="InterPro" id="IPR011682">
    <property type="entry name" value="Glyco_hydro_38_C"/>
</dbReference>
<dbReference type="Pfam" id="PF01074">
    <property type="entry name" value="Glyco_hydro_38N"/>
    <property type="match status" value="1"/>
</dbReference>
<evidence type="ECO:0000256" key="2">
    <source>
        <dbReference type="ARBA" id="ARBA00022723"/>
    </source>
</evidence>
<dbReference type="GO" id="GO:0004559">
    <property type="term" value="F:alpha-mannosidase activity"/>
    <property type="evidence" value="ECO:0007669"/>
    <property type="project" value="InterPro"/>
</dbReference>
<comment type="similarity">
    <text evidence="1">Belongs to the glycosyl hydrolase 38 family.</text>
</comment>
<dbReference type="EMBL" id="CP041692">
    <property type="protein sequence ID" value="QDP95237.1"/>
    <property type="molecule type" value="Genomic_DNA"/>
</dbReference>
<dbReference type="InterPro" id="IPR028995">
    <property type="entry name" value="Glyco_hydro_57/38_cen_sf"/>
</dbReference>
<accession>A0A516PVM6</accession>
<dbReference type="AlphaFoldDB" id="A0A516PVM6"/>
<name>A0A516PVM6_9ACTN</name>
<dbReference type="SMART" id="SM00872">
    <property type="entry name" value="Alpha-mann_mid"/>
    <property type="match status" value="1"/>
</dbReference>
<dbReference type="GO" id="GO:0009313">
    <property type="term" value="P:oligosaccharide catabolic process"/>
    <property type="evidence" value="ECO:0007669"/>
    <property type="project" value="TreeGrafter"/>
</dbReference>
<dbReference type="Gene3D" id="2.60.40.1180">
    <property type="entry name" value="Golgi alpha-mannosidase II"/>
    <property type="match status" value="1"/>
</dbReference>
<keyword evidence="8" id="KW-1185">Reference proteome</keyword>
<dbReference type="InterPro" id="IPR000602">
    <property type="entry name" value="Glyco_hydro_38_N"/>
</dbReference>
<evidence type="ECO:0000256" key="4">
    <source>
        <dbReference type="ARBA" id="ARBA00023295"/>
    </source>
</evidence>
<evidence type="ECO:0000256" key="5">
    <source>
        <dbReference type="SAM" id="MobiDB-lite"/>
    </source>
</evidence>
<dbReference type="SUPFAM" id="SSF88713">
    <property type="entry name" value="Glycoside hydrolase/deacetylase"/>
    <property type="match status" value="1"/>
</dbReference>
<reference evidence="7 8" key="1">
    <citation type="submission" date="2019-07" db="EMBL/GenBank/DDBJ databases">
        <title>Microlunatus dokdonensis sp. nov. isolated from the rhizospheric soil of the wild plant Elymus tsukushiensis.</title>
        <authorList>
            <person name="Ghim S.-Y."/>
            <person name="Hwang Y.-J."/>
            <person name="Son J.-S."/>
            <person name="Shin J.-H."/>
        </authorList>
    </citation>
    <scope>NUCLEOTIDE SEQUENCE [LARGE SCALE GENOMIC DNA]</scope>
    <source>
        <strain evidence="7 8">KUDC0627</strain>
    </source>
</reference>
<dbReference type="Pfam" id="PF07748">
    <property type="entry name" value="Glyco_hydro_38C"/>
    <property type="match status" value="1"/>
</dbReference>
<dbReference type="InterPro" id="IPR013780">
    <property type="entry name" value="Glyco_hydro_b"/>
</dbReference>
<organism evidence="7 8">
    <name type="scientific">Microlunatus elymi</name>
    <dbReference type="NCBI Taxonomy" id="2596828"/>
    <lineage>
        <taxon>Bacteria</taxon>
        <taxon>Bacillati</taxon>
        <taxon>Actinomycetota</taxon>
        <taxon>Actinomycetes</taxon>
        <taxon>Propionibacteriales</taxon>
        <taxon>Propionibacteriaceae</taxon>
        <taxon>Microlunatus</taxon>
    </lineage>
</organism>
<dbReference type="SUPFAM" id="SSF88688">
    <property type="entry name" value="Families 57/38 glycoside transferase middle domain"/>
    <property type="match status" value="1"/>
</dbReference>
<dbReference type="KEGG" id="mik:FOE78_04315"/>
<proteinExistence type="inferred from homology"/>
<keyword evidence="3" id="KW-0378">Hydrolase</keyword>
<dbReference type="PANTHER" id="PTHR46017:SF1">
    <property type="entry name" value="ALPHA-MANNOSIDASE 2C1"/>
    <property type="match status" value="1"/>
</dbReference>
<dbReference type="GO" id="GO:0006013">
    <property type="term" value="P:mannose metabolic process"/>
    <property type="evidence" value="ECO:0007669"/>
    <property type="project" value="InterPro"/>
</dbReference>
<dbReference type="FunFam" id="1.20.1270.50:FF:000004">
    <property type="entry name" value="alpha-mannosidase 2C1 isoform X1"/>
    <property type="match status" value="1"/>
</dbReference>
<dbReference type="Proteomes" id="UP000319263">
    <property type="component" value="Chromosome"/>
</dbReference>
<gene>
    <name evidence="7" type="ORF">FOE78_04315</name>
</gene>
<dbReference type="InterPro" id="IPR037094">
    <property type="entry name" value="Glyco_hydro_38_cen_sf"/>
</dbReference>
<keyword evidence="4" id="KW-0326">Glycosidase</keyword>
<dbReference type="GO" id="GO:0046872">
    <property type="term" value="F:metal ion binding"/>
    <property type="evidence" value="ECO:0007669"/>
    <property type="project" value="UniProtKB-KW"/>
</dbReference>
<feature type="domain" description="Glycoside hydrolase family 38 central" evidence="6">
    <location>
        <begin position="302"/>
        <end position="385"/>
    </location>
</feature>
<dbReference type="Gene3D" id="1.20.1270.50">
    <property type="entry name" value="Glycoside hydrolase family 38, central domain"/>
    <property type="match status" value="1"/>
</dbReference>
<dbReference type="CDD" id="cd10789">
    <property type="entry name" value="GH38N_AMII_ER_cytosolic"/>
    <property type="match status" value="1"/>
</dbReference>
<dbReference type="InterPro" id="IPR015341">
    <property type="entry name" value="Glyco_hydro_38_cen"/>
</dbReference>
<dbReference type="OrthoDB" id="9772207at2"/>
<sequence length="887" mass="97969">MPIRTSAGCDEGGPKVDSAARRPAPGLPVEPPRAAAPYRIHLVGNAHLDPVWLWPWQEGYAEARATFASAIERMDEYDDFIFSCDQMVLLDWVKESDPVLFERIRARVAEGRWVNVGGWWVEPDCNAPMGESFVRQGLYGQRFLLAEFGVAATVGMNVDPFGHNAMIPAILRGQGMDSYTFLRPGPHEADLFDTPFWWRAPDGSQVLASRIPFEYCSPPGDISFQTEKALGQLDRGFSPMMVFYGVGNHGGGPTRANIDSIHRYQRLGSFGELIMSSPRDFFDEVTAAGTDALPTWSNDLQHHAAGCYSAHSAIKAWQRRAQHAVLAAERWAAIADVLGAGANPALRYPTDDLGRAWKQVLFNQFHDVLPGSAIESAYDDARDQLGEAVSISKRIIVRAHNIIARQIDIPMVENTQPVVVFNPHPWPVTAPIEINYGGQPNGAHVRTADDTMINSQPVQQVSTTDHRARGALVFQADLPPLGYRLYRIHPGAYAPATELDVQVTDDGQVIMSNPLLQVRIDPRTGWLTSLLDRRTGAELAGTGPHLQLCSDPTDTWGHRVVSYAWPGDEMPVDRIRVVESGPVRASVRVERSWGRSTMIETFVLGRDSDALEVRYAIDWHEPGHLLKVRFPVSVEDPTATYEIPFATLERPVDGAEEPAQSWVDLTGTTGAGRRRQRAGLAVINNAKHGYDASPADSPVSGTDPSIGISAVRSPVFAWHDPKELEEDGIYTYQAQGFQEFRCLLVPHAGDWRSAQPTRRAAELGSAPRAMLETFHDGTMPSARSFVEVITTGDDGQVLATAIKGAEDATDDGRCDLIVRLSETNGRRAAADVLLPVVGRTISCELTPYQLRTFRVPVDRRRRITEVNLLELDDKINNAEQPFRQGRR</sequence>
<keyword evidence="2" id="KW-0479">Metal-binding</keyword>
<protein>
    <submittedName>
        <fullName evidence="7">Alpha-mannosidase</fullName>
    </submittedName>
</protein>
<evidence type="ECO:0000313" key="7">
    <source>
        <dbReference type="EMBL" id="QDP95237.1"/>
    </source>
</evidence>
<dbReference type="Gene3D" id="2.70.98.30">
    <property type="entry name" value="Golgi alpha-mannosidase II, domain 4"/>
    <property type="match status" value="1"/>
</dbReference>
<dbReference type="Gene3D" id="3.20.110.10">
    <property type="entry name" value="Glycoside hydrolase 38, N terminal domain"/>
    <property type="match status" value="1"/>
</dbReference>
<evidence type="ECO:0000313" key="8">
    <source>
        <dbReference type="Proteomes" id="UP000319263"/>
    </source>
</evidence>
<dbReference type="InterPro" id="IPR011013">
    <property type="entry name" value="Gal_mutarotase_sf_dom"/>
</dbReference>
<evidence type="ECO:0000259" key="6">
    <source>
        <dbReference type="SMART" id="SM00872"/>
    </source>
</evidence>
<dbReference type="Pfam" id="PF09261">
    <property type="entry name" value="Alpha-mann_mid"/>
    <property type="match status" value="1"/>
</dbReference>
<evidence type="ECO:0000256" key="3">
    <source>
        <dbReference type="ARBA" id="ARBA00022801"/>
    </source>
</evidence>